<reference evidence="2 3" key="1">
    <citation type="submission" date="2017-05" db="EMBL/GenBank/DDBJ databases">
        <title>Vagococcus spp. assemblies.</title>
        <authorList>
            <person name="Gulvik C.A."/>
        </authorList>
    </citation>
    <scope>NUCLEOTIDE SEQUENCE [LARGE SCALE GENOMIC DNA]</scope>
    <source>
        <strain evidence="2 3">SS1995</strain>
    </source>
</reference>
<dbReference type="Proteomes" id="UP000287857">
    <property type="component" value="Unassembled WGS sequence"/>
</dbReference>
<name>A0A430A1L1_9ENTE</name>
<dbReference type="InterPro" id="IPR011990">
    <property type="entry name" value="TPR-like_helical_dom_sf"/>
</dbReference>
<dbReference type="Gene3D" id="1.25.40.10">
    <property type="entry name" value="Tetratricopeptide repeat domain"/>
    <property type="match status" value="1"/>
</dbReference>
<dbReference type="RefSeq" id="WP_125983240.1">
    <property type="nucleotide sequence ID" value="NZ_NGJS01000002.1"/>
</dbReference>
<keyword evidence="3" id="KW-1185">Reference proteome</keyword>
<dbReference type="SUPFAM" id="SSF48452">
    <property type="entry name" value="TPR-like"/>
    <property type="match status" value="1"/>
</dbReference>
<dbReference type="PROSITE" id="PS50943">
    <property type="entry name" value="HTH_CROC1"/>
    <property type="match status" value="1"/>
</dbReference>
<comment type="caution">
    <text evidence="2">The sequence shown here is derived from an EMBL/GenBank/DDBJ whole genome shotgun (WGS) entry which is preliminary data.</text>
</comment>
<dbReference type="EMBL" id="NGJS01000002">
    <property type="protein sequence ID" value="RSU00288.1"/>
    <property type="molecule type" value="Genomic_DNA"/>
</dbReference>
<feature type="domain" description="HTH cro/C1-type" evidence="1">
    <location>
        <begin position="6"/>
        <end position="59"/>
    </location>
</feature>
<dbReference type="Pfam" id="PF01381">
    <property type="entry name" value="HTH_3"/>
    <property type="match status" value="1"/>
</dbReference>
<evidence type="ECO:0000313" key="3">
    <source>
        <dbReference type="Proteomes" id="UP000287857"/>
    </source>
</evidence>
<protein>
    <submittedName>
        <fullName evidence="2">Transcriptional regulator</fullName>
    </submittedName>
</protein>
<dbReference type="CDD" id="cd00093">
    <property type="entry name" value="HTH_XRE"/>
    <property type="match status" value="1"/>
</dbReference>
<dbReference type="OrthoDB" id="1150409at2"/>
<organism evidence="2 3">
    <name type="scientific">Vagococcus vulneris</name>
    <dbReference type="NCBI Taxonomy" id="1977869"/>
    <lineage>
        <taxon>Bacteria</taxon>
        <taxon>Bacillati</taxon>
        <taxon>Bacillota</taxon>
        <taxon>Bacilli</taxon>
        <taxon>Lactobacillales</taxon>
        <taxon>Enterococcaceae</taxon>
        <taxon>Vagococcus</taxon>
    </lineage>
</organism>
<evidence type="ECO:0000259" key="1">
    <source>
        <dbReference type="PROSITE" id="PS50943"/>
    </source>
</evidence>
<dbReference type="SUPFAM" id="SSF47413">
    <property type="entry name" value="lambda repressor-like DNA-binding domains"/>
    <property type="match status" value="1"/>
</dbReference>
<gene>
    <name evidence="2" type="ORF">CBF37_03040</name>
</gene>
<dbReference type="InterPro" id="IPR010982">
    <property type="entry name" value="Lambda_DNA-bd_dom_sf"/>
</dbReference>
<proteinExistence type="predicted"/>
<dbReference type="InterPro" id="IPR001387">
    <property type="entry name" value="Cro/C1-type_HTH"/>
</dbReference>
<dbReference type="GO" id="GO:0003677">
    <property type="term" value="F:DNA binding"/>
    <property type="evidence" value="ECO:0007669"/>
    <property type="project" value="InterPro"/>
</dbReference>
<dbReference type="AlphaFoldDB" id="A0A430A1L1"/>
<evidence type="ECO:0000313" key="2">
    <source>
        <dbReference type="EMBL" id="RSU00288.1"/>
    </source>
</evidence>
<accession>A0A430A1L1</accession>
<dbReference type="SMART" id="SM00530">
    <property type="entry name" value="HTH_XRE"/>
    <property type="match status" value="1"/>
</dbReference>
<sequence>MNIEKFIEARRKNGLSQIELAEGICTQATLSRFENNGQVPSLKILLKLCERLNISLGELFPKVGIQYDDVNRIMERAEFLLITSEFDESERLLDTLNLKDIDEMSILLRYYYLRGFVMVFKNYPITEVLFNFDQILFGELDEEGELFRLLAYTGIGMVFAREDDVDKAEFYFNKVLENIYRYPIKDVEDTWRVLNIVYQSGEFYACINELDVSNVLLEYAITICSDNHVTYYLARAAFQLAKNAIQQEKPKEYILELIHDARAFAKINRNYIKLEKLTELEKVVQSDH</sequence>